<accession>A0A381Q267</accession>
<evidence type="ECO:0008006" key="9">
    <source>
        <dbReference type="Google" id="ProtNLM"/>
    </source>
</evidence>
<dbReference type="InterPro" id="IPR027417">
    <property type="entry name" value="P-loop_NTPase"/>
</dbReference>
<dbReference type="Pfam" id="PF00270">
    <property type="entry name" value="DEAD"/>
    <property type="match status" value="1"/>
</dbReference>
<dbReference type="Gene3D" id="3.40.50.300">
    <property type="entry name" value="P-loop containing nucleotide triphosphate hydrolases"/>
    <property type="match status" value="2"/>
</dbReference>
<dbReference type="SUPFAM" id="SSF52540">
    <property type="entry name" value="P-loop containing nucleoside triphosphate hydrolases"/>
    <property type="match status" value="1"/>
</dbReference>
<dbReference type="GO" id="GO:0004386">
    <property type="term" value="F:helicase activity"/>
    <property type="evidence" value="ECO:0007669"/>
    <property type="project" value="UniProtKB-KW"/>
</dbReference>
<dbReference type="GO" id="GO:0005524">
    <property type="term" value="F:ATP binding"/>
    <property type="evidence" value="ECO:0007669"/>
    <property type="project" value="UniProtKB-KW"/>
</dbReference>
<dbReference type="GO" id="GO:0070478">
    <property type="term" value="P:nuclear-transcribed mRNA catabolic process, 3'-5' exonucleolytic nonsense-mediated decay"/>
    <property type="evidence" value="ECO:0007669"/>
    <property type="project" value="TreeGrafter"/>
</dbReference>
<proteinExistence type="predicted"/>
<feature type="domain" description="Helicase ATP-binding" evidence="6">
    <location>
        <begin position="1"/>
        <end position="159"/>
    </location>
</feature>
<feature type="compositionally biased region" description="Polar residues" evidence="5">
    <location>
        <begin position="469"/>
        <end position="479"/>
    </location>
</feature>
<dbReference type="PROSITE" id="PS51194">
    <property type="entry name" value="HELICASE_CTER"/>
    <property type="match status" value="1"/>
</dbReference>
<dbReference type="CDD" id="cd18795">
    <property type="entry name" value="SF2_C_Ski2"/>
    <property type="match status" value="1"/>
</dbReference>
<dbReference type="InterPro" id="IPR011545">
    <property type="entry name" value="DEAD/DEAH_box_helicase_dom"/>
</dbReference>
<sequence>MAAVDAGRSVLVSAPTSSGKTVVAEHAIDSALAAGRRAFYTAPIKALSNQKFRDLGERLGHDAVGLMTGDQVIAPEAPVVVMTTEVLRNMLYAGSPATEGLGWVVLDEVHFLEDPYRGAVWEEVVLNLAEDVGIVALSATVSNAEELGDWLTAERGPTTVVRENRRPVRLNSHYLVAERGRPRRVHRLSIRRGNRSNPDGRRFDVDKQTRHGRGRGRRGWASPRRDEVLAELSRHDMLPAIHFIFSRAGCDEARDVMIRDGVQLNDAAEERAVDALVDDRLADLPEADLAALGVRAWRDGLRRGVAAHHAGLVPAFKEVTEELFAAGLLKIVYATETLALGVNLPARAVVIDRLTKFNGQTHQVLTPGQFTQLTGRAGRRGLDDEGHALVCWSPFVAFERVAGLAGSRDFVLRSAFRPTYNMVANLILGRTRSEAADLLSRSFAQFQLDRQDAAVRQAAESRTPRSRQGDSPTPTTNLSERMEAALRVLEARGMADGWSLQDRGLPLAAIHNEADLLVVESLDSGLLEGLDPAMLSALVSCLSYRKRGPGEPSSVQLAGAFPERFNGLCALAAGVASAEREEGLEPSEPPDPGFAHVIYAWANGEELAEVLNGTLTGGEFVRNVRLVTDLMRQLTKVAPPLLAATAEEAGRCLDRGVVALAIGRPDSADEMNGS</sequence>
<dbReference type="Gene3D" id="1.10.3380.30">
    <property type="match status" value="1"/>
</dbReference>
<gene>
    <name evidence="8" type="ORF">METZ01_LOCUS26246</name>
</gene>
<dbReference type="InterPro" id="IPR050699">
    <property type="entry name" value="RNA-DNA_Helicase"/>
</dbReference>
<evidence type="ECO:0000259" key="6">
    <source>
        <dbReference type="PROSITE" id="PS51192"/>
    </source>
</evidence>
<dbReference type="InterPro" id="IPR014001">
    <property type="entry name" value="Helicase_ATP-bd"/>
</dbReference>
<dbReference type="AlphaFoldDB" id="A0A381Q267"/>
<evidence type="ECO:0000313" key="8">
    <source>
        <dbReference type="EMBL" id="SUZ73392.1"/>
    </source>
</evidence>
<evidence type="ECO:0000256" key="3">
    <source>
        <dbReference type="ARBA" id="ARBA00022806"/>
    </source>
</evidence>
<feature type="region of interest" description="Disordered" evidence="5">
    <location>
        <begin position="454"/>
        <end position="479"/>
    </location>
</feature>
<evidence type="ECO:0000259" key="7">
    <source>
        <dbReference type="PROSITE" id="PS51194"/>
    </source>
</evidence>
<name>A0A381Q267_9ZZZZ</name>
<dbReference type="Pfam" id="PF08148">
    <property type="entry name" value="DSHCT"/>
    <property type="match status" value="1"/>
</dbReference>
<dbReference type="InterPro" id="IPR012961">
    <property type="entry name" value="Ski2/MTR4_C"/>
</dbReference>
<feature type="compositionally biased region" description="Basic and acidic residues" evidence="5">
    <location>
        <begin position="198"/>
        <end position="209"/>
    </location>
</feature>
<protein>
    <recommendedName>
        <fullName evidence="9">Helicase ATP-binding domain-containing protein</fullName>
    </recommendedName>
</protein>
<dbReference type="PANTHER" id="PTHR12131">
    <property type="entry name" value="ATP-DEPENDENT RNA AND DNA HELICASE"/>
    <property type="match status" value="1"/>
</dbReference>
<reference evidence="8" key="1">
    <citation type="submission" date="2018-05" db="EMBL/GenBank/DDBJ databases">
        <authorList>
            <person name="Lanie J.A."/>
            <person name="Ng W.-L."/>
            <person name="Kazmierczak K.M."/>
            <person name="Andrzejewski T.M."/>
            <person name="Davidsen T.M."/>
            <person name="Wayne K.J."/>
            <person name="Tettelin H."/>
            <person name="Glass J.I."/>
            <person name="Rusch D."/>
            <person name="Podicherti R."/>
            <person name="Tsui H.-C.T."/>
            <person name="Winkler M.E."/>
        </authorList>
    </citation>
    <scope>NUCLEOTIDE SEQUENCE</scope>
</reference>
<keyword evidence="4" id="KW-0067">ATP-binding</keyword>
<dbReference type="GO" id="GO:0016787">
    <property type="term" value="F:hydrolase activity"/>
    <property type="evidence" value="ECO:0007669"/>
    <property type="project" value="UniProtKB-KW"/>
</dbReference>
<evidence type="ECO:0000256" key="4">
    <source>
        <dbReference type="ARBA" id="ARBA00022840"/>
    </source>
</evidence>
<dbReference type="SMART" id="SM00490">
    <property type="entry name" value="HELICc"/>
    <property type="match status" value="1"/>
</dbReference>
<dbReference type="PROSITE" id="PS51192">
    <property type="entry name" value="HELICASE_ATP_BIND_1"/>
    <property type="match status" value="1"/>
</dbReference>
<keyword evidence="1" id="KW-0547">Nucleotide-binding</keyword>
<dbReference type="GO" id="GO:0003676">
    <property type="term" value="F:nucleic acid binding"/>
    <property type="evidence" value="ECO:0007669"/>
    <property type="project" value="InterPro"/>
</dbReference>
<dbReference type="GO" id="GO:0055087">
    <property type="term" value="C:Ski complex"/>
    <property type="evidence" value="ECO:0007669"/>
    <property type="project" value="TreeGrafter"/>
</dbReference>
<feature type="region of interest" description="Disordered" evidence="5">
    <location>
        <begin position="192"/>
        <end position="221"/>
    </location>
</feature>
<evidence type="ECO:0000256" key="1">
    <source>
        <dbReference type="ARBA" id="ARBA00022741"/>
    </source>
</evidence>
<evidence type="ECO:0000256" key="2">
    <source>
        <dbReference type="ARBA" id="ARBA00022801"/>
    </source>
</evidence>
<dbReference type="SMART" id="SM00487">
    <property type="entry name" value="DEXDc"/>
    <property type="match status" value="1"/>
</dbReference>
<dbReference type="PANTHER" id="PTHR12131:SF1">
    <property type="entry name" value="ATP-DEPENDENT RNA HELICASE SUPV3L1, MITOCHONDRIAL-RELATED"/>
    <property type="match status" value="1"/>
</dbReference>
<dbReference type="InterPro" id="IPR001650">
    <property type="entry name" value="Helicase_C-like"/>
</dbReference>
<organism evidence="8">
    <name type="scientific">marine metagenome</name>
    <dbReference type="NCBI Taxonomy" id="408172"/>
    <lineage>
        <taxon>unclassified sequences</taxon>
        <taxon>metagenomes</taxon>
        <taxon>ecological metagenomes</taxon>
    </lineage>
</organism>
<evidence type="ECO:0000256" key="5">
    <source>
        <dbReference type="SAM" id="MobiDB-lite"/>
    </source>
</evidence>
<dbReference type="Pfam" id="PF00271">
    <property type="entry name" value="Helicase_C"/>
    <property type="match status" value="1"/>
</dbReference>
<dbReference type="SMART" id="SM01142">
    <property type="entry name" value="DSHCT"/>
    <property type="match status" value="1"/>
</dbReference>
<feature type="domain" description="Helicase C-terminal" evidence="7">
    <location>
        <begin position="260"/>
        <end position="427"/>
    </location>
</feature>
<keyword evidence="2" id="KW-0378">Hydrolase</keyword>
<dbReference type="EMBL" id="UINC01001178">
    <property type="protein sequence ID" value="SUZ73392.1"/>
    <property type="molecule type" value="Genomic_DNA"/>
</dbReference>
<keyword evidence="3" id="KW-0347">Helicase</keyword>